<protein>
    <submittedName>
        <fullName evidence="3">Uncharacterized protein</fullName>
    </submittedName>
</protein>
<keyword evidence="2" id="KW-0812">Transmembrane</keyword>
<keyword evidence="2" id="KW-0472">Membrane</keyword>
<accession>A0A3N1DAW0</accession>
<feature type="transmembrane region" description="Helical" evidence="2">
    <location>
        <begin position="50"/>
        <end position="72"/>
    </location>
</feature>
<feature type="transmembrane region" description="Helical" evidence="2">
    <location>
        <begin position="84"/>
        <end position="102"/>
    </location>
</feature>
<gene>
    <name evidence="3" type="ORF">EDD29_8378</name>
</gene>
<feature type="region of interest" description="Disordered" evidence="1">
    <location>
        <begin position="1"/>
        <end position="31"/>
    </location>
</feature>
<feature type="transmembrane region" description="Helical" evidence="2">
    <location>
        <begin position="108"/>
        <end position="130"/>
    </location>
</feature>
<dbReference type="RefSeq" id="WP_123669573.1">
    <property type="nucleotide sequence ID" value="NZ_RJKE01000001.1"/>
</dbReference>
<evidence type="ECO:0000313" key="4">
    <source>
        <dbReference type="Proteomes" id="UP000272400"/>
    </source>
</evidence>
<organism evidence="3 4">
    <name type="scientific">Actinocorallia herbida</name>
    <dbReference type="NCBI Taxonomy" id="58109"/>
    <lineage>
        <taxon>Bacteria</taxon>
        <taxon>Bacillati</taxon>
        <taxon>Actinomycetota</taxon>
        <taxon>Actinomycetes</taxon>
        <taxon>Streptosporangiales</taxon>
        <taxon>Thermomonosporaceae</taxon>
        <taxon>Actinocorallia</taxon>
    </lineage>
</organism>
<proteinExistence type="predicted"/>
<dbReference type="AlphaFoldDB" id="A0A3N1DAW0"/>
<evidence type="ECO:0000256" key="1">
    <source>
        <dbReference type="SAM" id="MobiDB-lite"/>
    </source>
</evidence>
<name>A0A3N1DAW0_9ACTN</name>
<keyword evidence="4" id="KW-1185">Reference proteome</keyword>
<feature type="compositionally biased region" description="Basic and acidic residues" evidence="1">
    <location>
        <begin position="1"/>
        <end position="10"/>
    </location>
</feature>
<dbReference type="EMBL" id="RJKE01000001">
    <property type="protein sequence ID" value="ROO90644.1"/>
    <property type="molecule type" value="Genomic_DNA"/>
</dbReference>
<sequence length="131" mass="13986">MTEKDERPTLSDELFGGEDGPAEPVRDLPPEPALPSWPAFLGARPSTRDWVLGGCGALLFALIDLIVMWAPLRDRDVTSSAQSVVLIVVAFGIGTVMVKLVGHSFRAIGFGMMAAWIALTLFSLGFATGLN</sequence>
<comment type="caution">
    <text evidence="3">The sequence shown here is derived from an EMBL/GenBank/DDBJ whole genome shotgun (WGS) entry which is preliminary data.</text>
</comment>
<evidence type="ECO:0000313" key="3">
    <source>
        <dbReference type="EMBL" id="ROO90644.1"/>
    </source>
</evidence>
<dbReference type="Proteomes" id="UP000272400">
    <property type="component" value="Unassembled WGS sequence"/>
</dbReference>
<evidence type="ECO:0000256" key="2">
    <source>
        <dbReference type="SAM" id="Phobius"/>
    </source>
</evidence>
<dbReference type="OrthoDB" id="3478103at2"/>
<reference evidence="3 4" key="1">
    <citation type="submission" date="2018-11" db="EMBL/GenBank/DDBJ databases">
        <title>Sequencing the genomes of 1000 actinobacteria strains.</title>
        <authorList>
            <person name="Klenk H.-P."/>
        </authorList>
    </citation>
    <scope>NUCLEOTIDE SEQUENCE [LARGE SCALE GENOMIC DNA]</scope>
    <source>
        <strain evidence="3 4">DSM 44254</strain>
    </source>
</reference>
<keyword evidence="2" id="KW-1133">Transmembrane helix</keyword>